<gene>
    <name evidence="2" type="ORF">H8S45_04475</name>
</gene>
<evidence type="ECO:0000313" key="2">
    <source>
        <dbReference type="EMBL" id="MBC5724715.1"/>
    </source>
</evidence>
<evidence type="ECO:0000313" key="3">
    <source>
        <dbReference type="Proteomes" id="UP000606499"/>
    </source>
</evidence>
<proteinExistence type="predicted"/>
<dbReference type="RefSeq" id="WP_054327791.1">
    <property type="nucleotide sequence ID" value="NZ_JACOPL010000003.1"/>
</dbReference>
<keyword evidence="1" id="KW-1133">Transmembrane helix</keyword>
<sequence>MLKKIKTTLWLYLDDLLLIAGGACLSRAAALVHPALGWGAAGAFLVWYGLLVARADAGRWRK</sequence>
<dbReference type="AlphaFoldDB" id="A0A923LSY3"/>
<evidence type="ECO:0000256" key="1">
    <source>
        <dbReference type="SAM" id="Phobius"/>
    </source>
</evidence>
<organism evidence="2 3">
    <name type="scientific">Agathobaculum faecis</name>
    <dbReference type="NCBI Taxonomy" id="2763013"/>
    <lineage>
        <taxon>Bacteria</taxon>
        <taxon>Bacillati</taxon>
        <taxon>Bacillota</taxon>
        <taxon>Clostridia</taxon>
        <taxon>Eubacteriales</taxon>
        <taxon>Butyricicoccaceae</taxon>
        <taxon>Agathobaculum</taxon>
    </lineage>
</organism>
<feature type="transmembrane region" description="Helical" evidence="1">
    <location>
        <begin position="9"/>
        <end position="29"/>
    </location>
</feature>
<accession>A0A923LSY3</accession>
<keyword evidence="1" id="KW-0812">Transmembrane</keyword>
<keyword evidence="3" id="KW-1185">Reference proteome</keyword>
<keyword evidence="1" id="KW-0472">Membrane</keyword>
<name>A0A923LSY3_9FIRM</name>
<dbReference type="EMBL" id="JACOPL010000003">
    <property type="protein sequence ID" value="MBC5724715.1"/>
    <property type="molecule type" value="Genomic_DNA"/>
</dbReference>
<dbReference type="Proteomes" id="UP000606499">
    <property type="component" value="Unassembled WGS sequence"/>
</dbReference>
<comment type="caution">
    <text evidence="2">The sequence shown here is derived from an EMBL/GenBank/DDBJ whole genome shotgun (WGS) entry which is preliminary data.</text>
</comment>
<protein>
    <submittedName>
        <fullName evidence="2">Uncharacterized protein</fullName>
    </submittedName>
</protein>
<feature type="transmembrane region" description="Helical" evidence="1">
    <location>
        <begin position="35"/>
        <end position="53"/>
    </location>
</feature>
<reference evidence="2" key="1">
    <citation type="submission" date="2020-08" db="EMBL/GenBank/DDBJ databases">
        <title>Genome public.</title>
        <authorList>
            <person name="Liu C."/>
            <person name="Sun Q."/>
        </authorList>
    </citation>
    <scope>NUCLEOTIDE SEQUENCE</scope>
    <source>
        <strain evidence="2">NSJ-28</strain>
    </source>
</reference>